<feature type="transmembrane region" description="Helical" evidence="1">
    <location>
        <begin position="70"/>
        <end position="98"/>
    </location>
</feature>
<name>A0A179B7K0_ACIFR</name>
<evidence type="ECO:0000313" key="3">
    <source>
        <dbReference type="EMBL" id="OAP87668.1"/>
    </source>
</evidence>
<feature type="signal peptide" evidence="2">
    <location>
        <begin position="1"/>
        <end position="29"/>
    </location>
</feature>
<keyword evidence="1" id="KW-1133">Transmembrane helix</keyword>
<evidence type="ECO:0000256" key="2">
    <source>
        <dbReference type="SAM" id="SignalP"/>
    </source>
</evidence>
<organism evidence="3 4">
    <name type="scientific">Acidithiobacillus ferrooxidans</name>
    <name type="common">Thiobacillus ferrooxidans</name>
    <dbReference type="NCBI Taxonomy" id="920"/>
    <lineage>
        <taxon>Bacteria</taxon>
        <taxon>Pseudomonadati</taxon>
        <taxon>Pseudomonadota</taxon>
        <taxon>Acidithiobacillia</taxon>
        <taxon>Acidithiobacillales</taxon>
        <taxon>Acidithiobacillaceae</taxon>
        <taxon>Acidithiobacillus</taxon>
    </lineage>
</organism>
<keyword evidence="1" id="KW-0472">Membrane</keyword>
<accession>A0A179B7K0</accession>
<evidence type="ECO:0000313" key="4">
    <source>
        <dbReference type="Proteomes" id="UP000078302"/>
    </source>
</evidence>
<keyword evidence="1" id="KW-0812">Transmembrane</keyword>
<dbReference type="EMBL" id="LVXZ01000196">
    <property type="protein sequence ID" value="OAP87668.1"/>
    <property type="molecule type" value="Genomic_DNA"/>
</dbReference>
<proteinExistence type="predicted"/>
<gene>
    <name evidence="3" type="ORF">A4H96_12665</name>
</gene>
<protein>
    <recommendedName>
        <fullName evidence="5">SHOCT domain-containing protein</fullName>
    </recommendedName>
</protein>
<dbReference type="RefSeq" id="WP_081258195.1">
    <property type="nucleotide sequence ID" value="NZ_LVXZ01000196.1"/>
</dbReference>
<evidence type="ECO:0008006" key="5">
    <source>
        <dbReference type="Google" id="ProtNLM"/>
    </source>
</evidence>
<keyword evidence="4" id="KW-1185">Reference proteome</keyword>
<evidence type="ECO:0000256" key="1">
    <source>
        <dbReference type="SAM" id="Phobius"/>
    </source>
</evidence>
<reference evidence="3 4" key="1">
    <citation type="submission" date="2016-04" db="EMBL/GenBank/DDBJ databases">
        <title>Acidithiobacillus ferrooxidans genome sequencing and assembly.</title>
        <authorList>
            <person name="Zhou Z."/>
        </authorList>
    </citation>
    <scope>NUCLEOTIDE SEQUENCE [LARGE SCALE GENOMIC DNA]</scope>
    <source>
        <strain evidence="3 4">BY0502</strain>
    </source>
</reference>
<dbReference type="AlphaFoldDB" id="A0A179B7K0"/>
<keyword evidence="2" id="KW-0732">Signal</keyword>
<comment type="caution">
    <text evidence="3">The sequence shown here is derived from an EMBL/GenBank/DDBJ whole genome shotgun (WGS) entry which is preliminary data.</text>
</comment>
<dbReference type="Proteomes" id="UP000078302">
    <property type="component" value="Unassembled WGS sequence"/>
</dbReference>
<feature type="chain" id="PRO_5008099106" description="SHOCT domain-containing protein" evidence="2">
    <location>
        <begin position="30"/>
        <end position="149"/>
    </location>
</feature>
<dbReference type="OrthoDB" id="1123500at2"/>
<sequence>MNSLGASQRKRGIRMAGAAVGLMMAPVLAVSQTVAATTSGPSAAHAGPVEHFYYGPGMMGGWAPGYYGLGMMGGFGLFWGMLCLLILVGIVGGILFLIRGAFACRHHHGCRSGLSDNENVTALNLLDDRYARGEIERDEYLEKRKDLGK</sequence>